<dbReference type="Proteomes" id="UP000297245">
    <property type="component" value="Unassembled WGS sequence"/>
</dbReference>
<feature type="region of interest" description="Disordered" evidence="1">
    <location>
        <begin position="205"/>
        <end position="250"/>
    </location>
</feature>
<feature type="region of interest" description="Disordered" evidence="1">
    <location>
        <begin position="393"/>
        <end position="432"/>
    </location>
</feature>
<sequence length="432" mass="46660">MPLEILTVQCRVISVFTKAPNGIVNLRITSVDDDKRSFFSLVGSAVTPSDVGDIDIKPAGVYVVDRMLCVDVLVPPSVAFDCSDGVRRHLTSVLDNDDEGRSFNVNHPLYSHWNPLAKAVTPEAVIKLIYHETYNRDFKKSFIVDGIDIRTVGESWKAVAARSFDVMHSVGTALQSARTSTANASNATDGNPKVTSLESGNLTTILPGGTDSSTSPGASPGAPRVAERVESDTPSSRNEDNNGNGNLLSPFLSDLTSDYLQGIDSPGTKSSTTELGEAFDMSFLGFPLSNTRSEDNRDDDSLAFTEILMQTNFNNSFSSTETQTHHHASNNTVFNGPRDTTGYVGNSGKREGKKKQQAKSKGTRYSDGLPYQEMLCLLEPTTVFGNVTTDATKRKVAPEAGASSTREKGRKVVNHVPVTGGDNQGTVYYKRN</sequence>
<evidence type="ECO:0000256" key="1">
    <source>
        <dbReference type="SAM" id="MobiDB-lite"/>
    </source>
</evidence>
<feature type="compositionally biased region" description="Polar residues" evidence="1">
    <location>
        <begin position="232"/>
        <end position="247"/>
    </location>
</feature>
<organism evidence="2 3">
    <name type="scientific">Dendrothele bispora (strain CBS 962.96)</name>
    <dbReference type="NCBI Taxonomy" id="1314807"/>
    <lineage>
        <taxon>Eukaryota</taxon>
        <taxon>Fungi</taxon>
        <taxon>Dikarya</taxon>
        <taxon>Basidiomycota</taxon>
        <taxon>Agaricomycotina</taxon>
        <taxon>Agaricomycetes</taxon>
        <taxon>Agaricomycetidae</taxon>
        <taxon>Agaricales</taxon>
        <taxon>Agaricales incertae sedis</taxon>
        <taxon>Dendrothele</taxon>
    </lineage>
</organism>
<accession>A0A4S8LXB5</accession>
<feature type="region of interest" description="Disordered" evidence="1">
    <location>
        <begin position="317"/>
        <end position="366"/>
    </location>
</feature>
<evidence type="ECO:0000313" key="2">
    <source>
        <dbReference type="EMBL" id="THU94160.1"/>
    </source>
</evidence>
<gene>
    <name evidence="2" type="ORF">K435DRAFT_799109</name>
</gene>
<protein>
    <submittedName>
        <fullName evidence="2">Uncharacterized protein</fullName>
    </submittedName>
</protein>
<feature type="compositionally biased region" description="Low complexity" evidence="1">
    <location>
        <begin position="207"/>
        <end position="223"/>
    </location>
</feature>
<dbReference type="EMBL" id="ML179230">
    <property type="protein sequence ID" value="THU94160.1"/>
    <property type="molecule type" value="Genomic_DNA"/>
</dbReference>
<feature type="compositionally biased region" description="Basic residues" evidence="1">
    <location>
        <begin position="351"/>
        <end position="362"/>
    </location>
</feature>
<proteinExistence type="predicted"/>
<evidence type="ECO:0000313" key="3">
    <source>
        <dbReference type="Proteomes" id="UP000297245"/>
    </source>
</evidence>
<keyword evidence="3" id="KW-1185">Reference proteome</keyword>
<reference evidence="2 3" key="1">
    <citation type="journal article" date="2019" name="Nat. Ecol. Evol.">
        <title>Megaphylogeny resolves global patterns of mushroom evolution.</title>
        <authorList>
            <person name="Varga T."/>
            <person name="Krizsan K."/>
            <person name="Foldi C."/>
            <person name="Dima B."/>
            <person name="Sanchez-Garcia M."/>
            <person name="Sanchez-Ramirez S."/>
            <person name="Szollosi G.J."/>
            <person name="Szarkandi J.G."/>
            <person name="Papp V."/>
            <person name="Albert L."/>
            <person name="Andreopoulos W."/>
            <person name="Angelini C."/>
            <person name="Antonin V."/>
            <person name="Barry K.W."/>
            <person name="Bougher N.L."/>
            <person name="Buchanan P."/>
            <person name="Buyck B."/>
            <person name="Bense V."/>
            <person name="Catcheside P."/>
            <person name="Chovatia M."/>
            <person name="Cooper J."/>
            <person name="Damon W."/>
            <person name="Desjardin D."/>
            <person name="Finy P."/>
            <person name="Geml J."/>
            <person name="Haridas S."/>
            <person name="Hughes K."/>
            <person name="Justo A."/>
            <person name="Karasinski D."/>
            <person name="Kautmanova I."/>
            <person name="Kiss B."/>
            <person name="Kocsube S."/>
            <person name="Kotiranta H."/>
            <person name="LaButti K.M."/>
            <person name="Lechner B.E."/>
            <person name="Liimatainen K."/>
            <person name="Lipzen A."/>
            <person name="Lukacs Z."/>
            <person name="Mihaltcheva S."/>
            <person name="Morgado L.N."/>
            <person name="Niskanen T."/>
            <person name="Noordeloos M.E."/>
            <person name="Ohm R.A."/>
            <person name="Ortiz-Santana B."/>
            <person name="Ovrebo C."/>
            <person name="Racz N."/>
            <person name="Riley R."/>
            <person name="Savchenko A."/>
            <person name="Shiryaev A."/>
            <person name="Soop K."/>
            <person name="Spirin V."/>
            <person name="Szebenyi C."/>
            <person name="Tomsovsky M."/>
            <person name="Tulloss R.E."/>
            <person name="Uehling J."/>
            <person name="Grigoriev I.V."/>
            <person name="Vagvolgyi C."/>
            <person name="Papp T."/>
            <person name="Martin F.M."/>
            <person name="Miettinen O."/>
            <person name="Hibbett D.S."/>
            <person name="Nagy L.G."/>
        </authorList>
    </citation>
    <scope>NUCLEOTIDE SEQUENCE [LARGE SCALE GENOMIC DNA]</scope>
    <source>
        <strain evidence="2 3">CBS 962.96</strain>
    </source>
</reference>
<name>A0A4S8LXB5_DENBC</name>
<dbReference type="AlphaFoldDB" id="A0A4S8LXB5"/>